<dbReference type="Proteomes" id="UP000660070">
    <property type="component" value="Unassembled WGS sequence"/>
</dbReference>
<dbReference type="Pfam" id="PF11625">
    <property type="entry name" value="DUF3253"/>
    <property type="match status" value="1"/>
</dbReference>
<sequence>MVTDSDRIKKLHLKFAEDRGLDKTYCPSEVARELFPDDWREKMDVVRKVADELVIEGKLIVLQKGFEKKELPSKLTGPIRLRKK</sequence>
<protein>
    <submittedName>
        <fullName evidence="1">DUF3253 domain-containing protein</fullName>
    </submittedName>
</protein>
<dbReference type="Gene3D" id="1.10.10.10">
    <property type="entry name" value="Winged helix-like DNA-binding domain superfamily/Winged helix DNA-binding domain"/>
    <property type="match status" value="1"/>
</dbReference>
<evidence type="ECO:0000313" key="2">
    <source>
        <dbReference type="Proteomes" id="UP000660070"/>
    </source>
</evidence>
<reference evidence="1 2" key="1">
    <citation type="submission" date="2020-11" db="EMBL/GenBank/DDBJ databases">
        <title>Kaistella gelatinilytica sp. nov., a flavobacterium isolated from Antarctic Soil.</title>
        <authorList>
            <person name="Li J."/>
        </authorList>
    </citation>
    <scope>NUCLEOTIDE SEQUENCE [LARGE SCALE GENOMIC DNA]</scope>
    <source>
        <strain evidence="1 2">G5-32</strain>
    </source>
</reference>
<dbReference type="RefSeq" id="WP_196078641.1">
    <property type="nucleotide sequence ID" value="NZ_JADPVI010000001.1"/>
</dbReference>
<proteinExistence type="predicted"/>
<dbReference type="InterPro" id="IPR036388">
    <property type="entry name" value="WH-like_DNA-bd_sf"/>
</dbReference>
<dbReference type="InterPro" id="IPR021660">
    <property type="entry name" value="DUF3253"/>
</dbReference>
<keyword evidence="2" id="KW-1185">Reference proteome</keyword>
<gene>
    <name evidence="1" type="ORF">IV494_02795</name>
</gene>
<organism evidence="1 2">
    <name type="scientific">Kaistella gelatinilytica</name>
    <dbReference type="NCBI Taxonomy" id="2787636"/>
    <lineage>
        <taxon>Bacteria</taxon>
        <taxon>Pseudomonadati</taxon>
        <taxon>Bacteroidota</taxon>
        <taxon>Flavobacteriia</taxon>
        <taxon>Flavobacteriales</taxon>
        <taxon>Weeksellaceae</taxon>
        <taxon>Chryseobacterium group</taxon>
        <taxon>Kaistella</taxon>
    </lineage>
</organism>
<comment type="caution">
    <text evidence="1">The sequence shown here is derived from an EMBL/GenBank/DDBJ whole genome shotgun (WGS) entry which is preliminary data.</text>
</comment>
<name>A0ABS0F8S1_9FLAO</name>
<dbReference type="SUPFAM" id="SSF46785">
    <property type="entry name" value="Winged helix' DNA-binding domain"/>
    <property type="match status" value="1"/>
</dbReference>
<evidence type="ECO:0000313" key="1">
    <source>
        <dbReference type="EMBL" id="MBF8456098.1"/>
    </source>
</evidence>
<dbReference type="EMBL" id="JADPVI010000001">
    <property type="protein sequence ID" value="MBF8456098.1"/>
    <property type="molecule type" value="Genomic_DNA"/>
</dbReference>
<dbReference type="InterPro" id="IPR036390">
    <property type="entry name" value="WH_DNA-bd_sf"/>
</dbReference>
<accession>A0ABS0F8S1</accession>